<evidence type="ECO:0000313" key="2">
    <source>
        <dbReference type="EMBL" id="MBW95824.1"/>
    </source>
</evidence>
<proteinExistence type="predicted"/>
<reference evidence="2" key="1">
    <citation type="submission" date="2018-02" db="EMBL/GenBank/DDBJ databases">
        <title>Rhizophora mucronata_Transcriptome.</title>
        <authorList>
            <person name="Meera S.P."/>
            <person name="Sreeshan A."/>
            <person name="Augustine A."/>
        </authorList>
    </citation>
    <scope>NUCLEOTIDE SEQUENCE</scope>
    <source>
        <tissue evidence="2">Leaf</tissue>
    </source>
</reference>
<name>A0A2P2JQU2_RHIMU</name>
<organism evidence="2">
    <name type="scientific">Rhizophora mucronata</name>
    <name type="common">Asiatic mangrove</name>
    <dbReference type="NCBI Taxonomy" id="61149"/>
    <lineage>
        <taxon>Eukaryota</taxon>
        <taxon>Viridiplantae</taxon>
        <taxon>Streptophyta</taxon>
        <taxon>Embryophyta</taxon>
        <taxon>Tracheophyta</taxon>
        <taxon>Spermatophyta</taxon>
        <taxon>Magnoliopsida</taxon>
        <taxon>eudicotyledons</taxon>
        <taxon>Gunneridae</taxon>
        <taxon>Pentapetalae</taxon>
        <taxon>rosids</taxon>
        <taxon>fabids</taxon>
        <taxon>Malpighiales</taxon>
        <taxon>Rhizophoraceae</taxon>
        <taxon>Rhizophora</taxon>
    </lineage>
</organism>
<dbReference type="EMBL" id="GGEC01015341">
    <property type="protein sequence ID" value="MBW95824.1"/>
    <property type="molecule type" value="Transcribed_RNA"/>
</dbReference>
<protein>
    <submittedName>
        <fullName evidence="2">Methyl-CpG-binding domain-containing family protein</fullName>
    </submittedName>
</protein>
<keyword evidence="1" id="KW-1133">Transmembrane helix</keyword>
<keyword evidence="1" id="KW-0472">Membrane</keyword>
<evidence type="ECO:0000256" key="1">
    <source>
        <dbReference type="SAM" id="Phobius"/>
    </source>
</evidence>
<sequence>MRTLEVNSQRIHFSVTGSPVFLVMIQQKLIMILLAPGLLTGLVSQRHQMVSKGAWCLGETSPKWMLIILLLQERN</sequence>
<feature type="transmembrane region" description="Helical" evidence="1">
    <location>
        <begin position="20"/>
        <end position="43"/>
    </location>
</feature>
<dbReference type="AlphaFoldDB" id="A0A2P2JQU2"/>
<accession>A0A2P2JQU2</accession>
<keyword evidence="1" id="KW-0812">Transmembrane</keyword>